<proteinExistence type="predicted"/>
<organism evidence="1 2">
    <name type="scientific">Absidia repens</name>
    <dbReference type="NCBI Taxonomy" id="90262"/>
    <lineage>
        <taxon>Eukaryota</taxon>
        <taxon>Fungi</taxon>
        <taxon>Fungi incertae sedis</taxon>
        <taxon>Mucoromycota</taxon>
        <taxon>Mucoromycotina</taxon>
        <taxon>Mucoromycetes</taxon>
        <taxon>Mucorales</taxon>
        <taxon>Cunninghamellaceae</taxon>
        <taxon>Absidia</taxon>
    </lineage>
</organism>
<evidence type="ECO:0000313" key="1">
    <source>
        <dbReference type="EMBL" id="ORZ07389.1"/>
    </source>
</evidence>
<comment type="caution">
    <text evidence="1">The sequence shown here is derived from an EMBL/GenBank/DDBJ whole genome shotgun (WGS) entry which is preliminary data.</text>
</comment>
<dbReference type="EMBL" id="MCGE01000035">
    <property type="protein sequence ID" value="ORZ07389.1"/>
    <property type="molecule type" value="Genomic_DNA"/>
</dbReference>
<reference evidence="1 2" key="1">
    <citation type="submission" date="2016-07" db="EMBL/GenBank/DDBJ databases">
        <title>Pervasive Adenine N6-methylation of Active Genes in Fungi.</title>
        <authorList>
            <consortium name="DOE Joint Genome Institute"/>
            <person name="Mondo S.J."/>
            <person name="Dannebaum R.O."/>
            <person name="Kuo R.C."/>
            <person name="Labutti K."/>
            <person name="Haridas S."/>
            <person name="Kuo A."/>
            <person name="Salamov A."/>
            <person name="Ahrendt S.R."/>
            <person name="Lipzen A."/>
            <person name="Sullivan W."/>
            <person name="Andreopoulos W.B."/>
            <person name="Clum A."/>
            <person name="Lindquist E."/>
            <person name="Daum C."/>
            <person name="Ramamoorthy G.K."/>
            <person name="Gryganskyi A."/>
            <person name="Culley D."/>
            <person name="Magnuson J.K."/>
            <person name="James T.Y."/>
            <person name="O'Malley M.A."/>
            <person name="Stajich J.E."/>
            <person name="Spatafora J.W."/>
            <person name="Visel A."/>
            <person name="Grigoriev I.V."/>
        </authorList>
    </citation>
    <scope>NUCLEOTIDE SEQUENCE [LARGE SCALE GENOMIC DNA]</scope>
    <source>
        <strain evidence="1 2">NRRL 1336</strain>
    </source>
</reference>
<protein>
    <submittedName>
        <fullName evidence="1">Uncharacterized protein</fullName>
    </submittedName>
</protein>
<gene>
    <name evidence="1" type="ORF">BCR42DRAFT_426173</name>
</gene>
<keyword evidence="2" id="KW-1185">Reference proteome</keyword>
<name>A0A1X2I1U2_9FUNG</name>
<accession>A0A1X2I1U2</accession>
<sequence length="250" mass="28724">MARRLVTQSFCEMMLCSKASKNEDRFYAILPQTKYKDKTNQVPDWNINNMTSIKLKLFEILDTKDKLTLLFLAGFNRSSSRFELTADVLPTFATSSVSKSACNYFAADYPLNFDLDNKSTITLHPHARDSHLSYFLQLTPKTYSVADLSTNHPDYIDSSRGDYLDELADAMIEKTRNYLQLSTPVCIVCISYFDTSTSTYWESYRTLMKGALYLAGSFRENKWTLIKPYALSDEDLFDRGNKNGTVFNIY</sequence>
<dbReference type="Proteomes" id="UP000193560">
    <property type="component" value="Unassembled WGS sequence"/>
</dbReference>
<evidence type="ECO:0000313" key="2">
    <source>
        <dbReference type="Proteomes" id="UP000193560"/>
    </source>
</evidence>
<dbReference type="AlphaFoldDB" id="A0A1X2I1U2"/>